<sequence>MKRFFAILLASLYITLTGGVAVNVHYCMGKLAAVDLQSKPVDLCNKCKKPAKGMDCCKDEVKFCKLTSSHQAAKVAQQVFSAPIDLQLPVKILPVPSIQSLVALSDAQHAPPDIGASSLIIRNCTFRI</sequence>
<protein>
    <submittedName>
        <fullName evidence="1">Uncharacterized protein</fullName>
    </submittedName>
</protein>
<dbReference type="Proteomes" id="UP000260644">
    <property type="component" value="Unassembled WGS sequence"/>
</dbReference>
<proteinExistence type="predicted"/>
<accession>A0A3E1YE24</accession>
<dbReference type="NCBIfam" id="NF047658">
    <property type="entry name" value="HYC_CC_PP"/>
    <property type="match status" value="1"/>
</dbReference>
<comment type="caution">
    <text evidence="1">The sequence shown here is derived from an EMBL/GenBank/DDBJ whole genome shotgun (WGS) entry which is preliminary data.</text>
</comment>
<keyword evidence="2" id="KW-1185">Reference proteome</keyword>
<gene>
    <name evidence="1" type="ORF">DVR12_06300</name>
</gene>
<dbReference type="EMBL" id="QPMM01000002">
    <property type="protein sequence ID" value="RFS24802.1"/>
    <property type="molecule type" value="Genomic_DNA"/>
</dbReference>
<evidence type="ECO:0000313" key="2">
    <source>
        <dbReference type="Proteomes" id="UP000260644"/>
    </source>
</evidence>
<evidence type="ECO:0000313" key="1">
    <source>
        <dbReference type="EMBL" id="RFS24802.1"/>
    </source>
</evidence>
<dbReference type="AlphaFoldDB" id="A0A3E1YE24"/>
<dbReference type="RefSeq" id="WP_116974725.1">
    <property type="nucleotide sequence ID" value="NZ_QPMM01000002.1"/>
</dbReference>
<dbReference type="Pfam" id="PF26622">
    <property type="entry name" value="DUF8199"/>
    <property type="match status" value="1"/>
</dbReference>
<organism evidence="1 2">
    <name type="scientific">Chitinophaga silvatica</name>
    <dbReference type="NCBI Taxonomy" id="2282649"/>
    <lineage>
        <taxon>Bacteria</taxon>
        <taxon>Pseudomonadati</taxon>
        <taxon>Bacteroidota</taxon>
        <taxon>Chitinophagia</taxon>
        <taxon>Chitinophagales</taxon>
        <taxon>Chitinophagaceae</taxon>
        <taxon>Chitinophaga</taxon>
    </lineage>
</organism>
<name>A0A3E1YE24_9BACT</name>
<dbReference type="InterPro" id="IPR058512">
    <property type="entry name" value="DUF8199"/>
</dbReference>
<reference evidence="1 2" key="1">
    <citation type="submission" date="2018-07" db="EMBL/GenBank/DDBJ databases">
        <title>Chitinophaga K2CV101002-2 sp. nov., isolated from a monsoon evergreen broad-leaved forest soil.</title>
        <authorList>
            <person name="Lv Y."/>
        </authorList>
    </citation>
    <scope>NUCLEOTIDE SEQUENCE [LARGE SCALE GENOMIC DNA]</scope>
    <source>
        <strain evidence="1 2">GDMCC 1.1288</strain>
    </source>
</reference>
<dbReference type="InterPro" id="IPR058060">
    <property type="entry name" value="HYC_CC_PP"/>
</dbReference>
<dbReference type="OrthoDB" id="676308at2"/>